<evidence type="ECO:0000256" key="1">
    <source>
        <dbReference type="SAM" id="Phobius"/>
    </source>
</evidence>
<dbReference type="GO" id="GO:0016301">
    <property type="term" value="F:kinase activity"/>
    <property type="evidence" value="ECO:0007669"/>
    <property type="project" value="UniProtKB-KW"/>
</dbReference>
<keyword evidence="1" id="KW-0812">Transmembrane</keyword>
<keyword evidence="1" id="KW-0472">Membrane</keyword>
<keyword evidence="2" id="KW-0418">Kinase</keyword>
<name>A0ABS8DFB2_9FIRM</name>
<proteinExistence type="predicted"/>
<evidence type="ECO:0000313" key="3">
    <source>
        <dbReference type="Proteomes" id="UP001299546"/>
    </source>
</evidence>
<gene>
    <name evidence="2" type="ORF">LIZ65_07185</name>
</gene>
<protein>
    <submittedName>
        <fullName evidence="2">CotH kinase family protein</fullName>
    </submittedName>
</protein>
<dbReference type="EMBL" id="JAJCIS010000003">
    <property type="protein sequence ID" value="MCB7387070.1"/>
    <property type="molecule type" value="Genomic_DNA"/>
</dbReference>
<accession>A0ABS8DFB2</accession>
<comment type="caution">
    <text evidence="2">The sequence shown here is derived from an EMBL/GenBank/DDBJ whole genome shotgun (WGS) entry which is preliminary data.</text>
</comment>
<feature type="transmembrane region" description="Helical" evidence="1">
    <location>
        <begin position="5"/>
        <end position="25"/>
    </location>
</feature>
<dbReference type="InterPro" id="IPR014867">
    <property type="entry name" value="Spore_coat_CotH_CotH2/3/7"/>
</dbReference>
<organism evidence="2 3">
    <name type="scientific">Bariatricus massiliensis</name>
    <dbReference type="NCBI Taxonomy" id="1745713"/>
    <lineage>
        <taxon>Bacteria</taxon>
        <taxon>Bacillati</taxon>
        <taxon>Bacillota</taxon>
        <taxon>Clostridia</taxon>
        <taxon>Lachnospirales</taxon>
        <taxon>Lachnospiraceae</taxon>
        <taxon>Bariatricus</taxon>
    </lineage>
</organism>
<dbReference type="RefSeq" id="WP_066733681.1">
    <property type="nucleotide sequence ID" value="NZ_JAJCIQ010000003.1"/>
</dbReference>
<dbReference type="Pfam" id="PF08757">
    <property type="entry name" value="CotH"/>
    <property type="match status" value="1"/>
</dbReference>
<sequence length="476" mass="55434">MKKRIYSTISLLLFFAVIVIGGYIYNEIQSRPMETDVKLKKTKVKDWTEPDADSLAYYGLDEFDTELPVLHIDTDGRRITKENKIWAELSVMNQSLDGSKRNISDTPDYQAPITINLRGASSYSGFDKQQYRIKFYKKEGETGAKDYEFLGMGANSEWVLNGPFLDRTLLRNRIIYQVSRELLEWAPDSRFCEVFVNGEYKGVYLAVEPVTNGESRLRLNEFGLLSGETAYVLKRDRKDTEDNPIDTYGKTAGKTFNELYISYPTAKNLTETQRSWIIKDISHFEKILYGDDFADPQKGYAKYIDVDNFVDYFIINEVAMNNDAGNLSTYVYKELGGKLQMTVWDFNNAYDNYQWFRQDYTEFFLQTNSWFDRLLTDRAFVERIVERYKELRKDELSTEHLYRLIEDGEKELDGAIERNFAVWGYTFSDDLLISGGQGSRDPKSYEEAVSQLKEAIAKRFSFLDEHMTDLYEGCMN</sequence>
<keyword evidence="3" id="KW-1185">Reference proteome</keyword>
<keyword evidence="2" id="KW-0808">Transferase</keyword>
<keyword evidence="1" id="KW-1133">Transmembrane helix</keyword>
<dbReference type="Proteomes" id="UP001299546">
    <property type="component" value="Unassembled WGS sequence"/>
</dbReference>
<reference evidence="2 3" key="1">
    <citation type="submission" date="2021-10" db="EMBL/GenBank/DDBJ databases">
        <title>Collection of gut derived symbiotic bacterial strains cultured from healthy donors.</title>
        <authorList>
            <person name="Lin H."/>
            <person name="Littmann E."/>
            <person name="Kohout C."/>
            <person name="Pamer E.G."/>
        </authorList>
    </citation>
    <scope>NUCLEOTIDE SEQUENCE [LARGE SCALE GENOMIC DNA]</scope>
    <source>
        <strain evidence="2 3">DFI.1.165</strain>
    </source>
</reference>
<evidence type="ECO:0000313" key="2">
    <source>
        <dbReference type="EMBL" id="MCB7387070.1"/>
    </source>
</evidence>